<dbReference type="EMBL" id="RYZH01000084">
    <property type="protein sequence ID" value="RUL81762.1"/>
    <property type="molecule type" value="Genomic_DNA"/>
</dbReference>
<evidence type="ECO:0000313" key="2">
    <source>
        <dbReference type="EMBL" id="RUL81762.1"/>
    </source>
</evidence>
<dbReference type="RefSeq" id="WP_126728096.1">
    <property type="nucleotide sequence ID" value="NZ_RYZH01000084.1"/>
</dbReference>
<keyword evidence="1" id="KW-0732">Signal</keyword>
<evidence type="ECO:0000313" key="3">
    <source>
        <dbReference type="Proteomes" id="UP000280296"/>
    </source>
</evidence>
<comment type="caution">
    <text evidence="2">The sequence shown here is derived from an EMBL/GenBank/DDBJ whole genome shotgun (WGS) entry which is preliminary data.</text>
</comment>
<organism evidence="2 3">
    <name type="scientific">Tautonia sociabilis</name>
    <dbReference type="NCBI Taxonomy" id="2080755"/>
    <lineage>
        <taxon>Bacteria</taxon>
        <taxon>Pseudomonadati</taxon>
        <taxon>Planctomycetota</taxon>
        <taxon>Planctomycetia</taxon>
        <taxon>Isosphaerales</taxon>
        <taxon>Isosphaeraceae</taxon>
        <taxon>Tautonia</taxon>
    </lineage>
</organism>
<reference evidence="2 3" key="2">
    <citation type="submission" date="2019-01" db="EMBL/GenBank/DDBJ databases">
        <title>Tautonia sociabilis, a novel thermotolerant planctomycete of Isosphaeraceae family, isolated from a 4000 m deep subterranean habitat.</title>
        <authorList>
            <person name="Kovaleva O.L."/>
            <person name="Elcheninov A.G."/>
            <person name="Van Heerden E."/>
            <person name="Toshchakov S.V."/>
            <person name="Novikov A."/>
            <person name="Bonch-Osmolovskaya E.A."/>
            <person name="Kublanov I.V."/>
        </authorList>
    </citation>
    <scope>NUCLEOTIDE SEQUENCE [LARGE SCALE GENOMIC DNA]</scope>
    <source>
        <strain evidence="2 3">GM2012</strain>
    </source>
</reference>
<proteinExistence type="predicted"/>
<accession>A0A432MDA9</accession>
<evidence type="ECO:0000256" key="1">
    <source>
        <dbReference type="SAM" id="SignalP"/>
    </source>
</evidence>
<keyword evidence="3" id="KW-1185">Reference proteome</keyword>
<reference evidence="2 3" key="1">
    <citation type="submission" date="2018-12" db="EMBL/GenBank/DDBJ databases">
        <authorList>
            <person name="Toschakov S.V."/>
        </authorList>
    </citation>
    <scope>NUCLEOTIDE SEQUENCE [LARGE SCALE GENOMIC DNA]</scope>
    <source>
        <strain evidence="2 3">GM2012</strain>
    </source>
</reference>
<gene>
    <name evidence="2" type="ORF">TsocGM_24515</name>
</gene>
<feature type="signal peptide" evidence="1">
    <location>
        <begin position="1"/>
        <end position="19"/>
    </location>
</feature>
<dbReference type="Proteomes" id="UP000280296">
    <property type="component" value="Unassembled WGS sequence"/>
</dbReference>
<feature type="chain" id="PRO_5019232685" evidence="1">
    <location>
        <begin position="20"/>
        <end position="157"/>
    </location>
</feature>
<protein>
    <submittedName>
        <fullName evidence="2">Uncharacterized protein</fullName>
    </submittedName>
</protein>
<sequence length="157" mass="16650">MLALLVSAALLAHAIPAHANITISFTNPIANSNFAVGSPIPFGGGIVLSAPERITSRVQVDLVHSSTSNPPPGTGTILDRTDAALEPFVFNPPPPQAWTTASTTWYHATNPSDLVASQQQGSTTGYYLRATPFWKGAFHYMTPSGWIYTTIALGQIS</sequence>
<dbReference type="AlphaFoldDB" id="A0A432MDA9"/>
<name>A0A432MDA9_9BACT</name>